<dbReference type="AlphaFoldDB" id="A0A1F5PGH4"/>
<dbReference type="GO" id="GO:0000166">
    <property type="term" value="F:nucleotide binding"/>
    <property type="evidence" value="ECO:0007669"/>
    <property type="project" value="InterPro"/>
</dbReference>
<dbReference type="InterPro" id="IPR051450">
    <property type="entry name" value="Gfo/Idh/MocA_Oxidoreductases"/>
</dbReference>
<dbReference type="Proteomes" id="UP000178377">
    <property type="component" value="Unassembled WGS sequence"/>
</dbReference>
<comment type="caution">
    <text evidence="2">The sequence shown here is derived from an EMBL/GenBank/DDBJ whole genome shotgun (WGS) entry which is preliminary data.</text>
</comment>
<dbReference type="InterPro" id="IPR036291">
    <property type="entry name" value="NAD(P)-bd_dom_sf"/>
</dbReference>
<evidence type="ECO:0000259" key="1">
    <source>
        <dbReference type="Pfam" id="PF01408"/>
    </source>
</evidence>
<dbReference type="PANTHER" id="PTHR43377:SF1">
    <property type="entry name" value="BILIVERDIN REDUCTASE A"/>
    <property type="match status" value="1"/>
</dbReference>
<dbReference type="EMBL" id="MFEO01000030">
    <property type="protein sequence ID" value="OGE88742.1"/>
    <property type="molecule type" value="Genomic_DNA"/>
</dbReference>
<evidence type="ECO:0000313" key="2">
    <source>
        <dbReference type="EMBL" id="OGE88742.1"/>
    </source>
</evidence>
<feature type="domain" description="Gfo/Idh/MocA-like oxidoreductase N-terminal" evidence="1">
    <location>
        <begin position="1"/>
        <end position="114"/>
    </location>
</feature>
<name>A0A1F5PGH4_9BACT</name>
<dbReference type="Pfam" id="PF01408">
    <property type="entry name" value="GFO_IDH_MocA"/>
    <property type="match status" value="1"/>
</dbReference>
<dbReference type="Gene3D" id="3.40.50.720">
    <property type="entry name" value="NAD(P)-binding Rossmann-like Domain"/>
    <property type="match status" value="1"/>
</dbReference>
<dbReference type="SUPFAM" id="SSF51735">
    <property type="entry name" value="NAD(P)-binding Rossmann-fold domains"/>
    <property type="match status" value="1"/>
</dbReference>
<dbReference type="PANTHER" id="PTHR43377">
    <property type="entry name" value="BILIVERDIN REDUCTASE A"/>
    <property type="match status" value="1"/>
</dbReference>
<protein>
    <recommendedName>
        <fullName evidence="1">Gfo/Idh/MocA-like oxidoreductase N-terminal domain-containing protein</fullName>
    </recommendedName>
</protein>
<dbReference type="STRING" id="1817828.A2722_02475"/>
<dbReference type="InterPro" id="IPR000683">
    <property type="entry name" value="Gfo/Idh/MocA-like_OxRdtase_N"/>
</dbReference>
<organism evidence="2 3">
    <name type="scientific">Candidatus Doudnabacteria bacterium RIFCSPHIGHO2_01_FULL_50_11</name>
    <dbReference type="NCBI Taxonomy" id="1817828"/>
    <lineage>
        <taxon>Bacteria</taxon>
        <taxon>Candidatus Doudnaibacteriota</taxon>
    </lineage>
</organism>
<proteinExistence type="predicted"/>
<sequence>MNCIMVGNGFMGNVYLPLLLTRFERVAVVDRLPERLVSANAAGPNVFVSDDVSLAVAATNPTVGFVLVNTPFHIAVIERLIAAGVKYIFVEKPLVMNWQEAIRVRSLAENAKVEICTAYLINFSPAVAKLFDIMTGENLAVCQSMGIWWKNRTFDTRMTPGDDQDEMTHQVRLFMLAIEFNQTIKNVQVSGRVTHLPFVNQATQQAAHILDPSIPKRPSSSCTYILDVRTNEATSIMGSFQSSFISIVQQREAHFTLARKDEPNKLGYLARLAFDTPDGDELEIVPAGVKAEPNRYVFESKNKVPDEIDGFLDLVRSGVGDNRLTRLSSACGLVRLTESVANR</sequence>
<reference evidence="2 3" key="1">
    <citation type="journal article" date="2016" name="Nat. Commun.">
        <title>Thousands of microbial genomes shed light on interconnected biogeochemical processes in an aquifer system.</title>
        <authorList>
            <person name="Anantharaman K."/>
            <person name="Brown C.T."/>
            <person name="Hug L.A."/>
            <person name="Sharon I."/>
            <person name="Castelle C.J."/>
            <person name="Probst A.J."/>
            <person name="Thomas B.C."/>
            <person name="Singh A."/>
            <person name="Wilkins M.J."/>
            <person name="Karaoz U."/>
            <person name="Brodie E.L."/>
            <person name="Williams K.H."/>
            <person name="Hubbard S.S."/>
            <person name="Banfield J.F."/>
        </authorList>
    </citation>
    <scope>NUCLEOTIDE SEQUENCE [LARGE SCALE GENOMIC DNA]</scope>
</reference>
<gene>
    <name evidence="2" type="ORF">A2722_02475</name>
</gene>
<accession>A0A1F5PGH4</accession>
<evidence type="ECO:0000313" key="3">
    <source>
        <dbReference type="Proteomes" id="UP000178377"/>
    </source>
</evidence>